<dbReference type="AlphaFoldDB" id="A0AAD9PZS2"/>
<evidence type="ECO:0000256" key="1">
    <source>
        <dbReference type="SAM" id="MobiDB-lite"/>
    </source>
</evidence>
<feature type="compositionally biased region" description="Polar residues" evidence="1">
    <location>
        <begin position="49"/>
        <end position="68"/>
    </location>
</feature>
<feature type="region of interest" description="Disordered" evidence="1">
    <location>
        <begin position="80"/>
        <end position="99"/>
    </location>
</feature>
<comment type="caution">
    <text evidence="2">The sequence shown here is derived from an EMBL/GenBank/DDBJ whole genome shotgun (WGS) entry which is preliminary data.</text>
</comment>
<evidence type="ECO:0000313" key="3">
    <source>
        <dbReference type="Proteomes" id="UP001249851"/>
    </source>
</evidence>
<proteinExistence type="predicted"/>
<sequence>MAFVRLPRPLLEEFITLWDQVQSISPTLPEQARHLIHRVDDKVAEIRSQASDTPTTGGDGVESQSTAADQPPQIPCLALQDETASSSDDQPATPLVRKRKRRVAQKITSSAQVIERNFTSIILLLLVRPCTHRFILKRTNNLGLHPPIKTISTPPLPL</sequence>
<dbReference type="EMBL" id="JARQWQ010000093">
    <property type="protein sequence ID" value="KAK2551841.1"/>
    <property type="molecule type" value="Genomic_DNA"/>
</dbReference>
<name>A0AAD9PZS2_ACRCE</name>
<keyword evidence="3" id="KW-1185">Reference proteome</keyword>
<protein>
    <submittedName>
        <fullName evidence="2">Uncharacterized protein</fullName>
    </submittedName>
</protein>
<gene>
    <name evidence="2" type="ORF">P5673_027271</name>
</gene>
<reference evidence="2" key="1">
    <citation type="journal article" date="2023" name="G3 (Bethesda)">
        <title>Whole genome assembly and annotation of the endangered Caribbean coral Acropora cervicornis.</title>
        <authorList>
            <person name="Selwyn J.D."/>
            <person name="Vollmer S.V."/>
        </authorList>
    </citation>
    <scope>NUCLEOTIDE SEQUENCE</scope>
    <source>
        <strain evidence="2">K2</strain>
    </source>
</reference>
<evidence type="ECO:0000313" key="2">
    <source>
        <dbReference type="EMBL" id="KAK2551841.1"/>
    </source>
</evidence>
<reference evidence="2" key="2">
    <citation type="journal article" date="2023" name="Science">
        <title>Genomic signatures of disease resistance in endangered staghorn corals.</title>
        <authorList>
            <person name="Vollmer S.V."/>
            <person name="Selwyn J.D."/>
            <person name="Despard B.A."/>
            <person name="Roesel C.L."/>
        </authorList>
    </citation>
    <scope>NUCLEOTIDE SEQUENCE</scope>
    <source>
        <strain evidence="2">K2</strain>
    </source>
</reference>
<accession>A0AAD9PZS2</accession>
<feature type="region of interest" description="Disordered" evidence="1">
    <location>
        <begin position="49"/>
        <end position="74"/>
    </location>
</feature>
<dbReference type="Proteomes" id="UP001249851">
    <property type="component" value="Unassembled WGS sequence"/>
</dbReference>
<organism evidence="2 3">
    <name type="scientific">Acropora cervicornis</name>
    <name type="common">Staghorn coral</name>
    <dbReference type="NCBI Taxonomy" id="6130"/>
    <lineage>
        <taxon>Eukaryota</taxon>
        <taxon>Metazoa</taxon>
        <taxon>Cnidaria</taxon>
        <taxon>Anthozoa</taxon>
        <taxon>Hexacorallia</taxon>
        <taxon>Scleractinia</taxon>
        <taxon>Astrocoeniina</taxon>
        <taxon>Acroporidae</taxon>
        <taxon>Acropora</taxon>
    </lineage>
</organism>